<evidence type="ECO:0000256" key="2">
    <source>
        <dbReference type="ARBA" id="ARBA00022723"/>
    </source>
</evidence>
<feature type="domain" description="Cytochrome c" evidence="7">
    <location>
        <begin position="98"/>
        <end position="185"/>
    </location>
</feature>
<keyword evidence="9" id="KW-1185">Reference proteome</keyword>
<dbReference type="InterPro" id="IPR036909">
    <property type="entry name" value="Cyt_c-like_dom_sf"/>
</dbReference>
<dbReference type="PROSITE" id="PS51007">
    <property type="entry name" value="CYTC"/>
    <property type="match status" value="2"/>
</dbReference>
<evidence type="ECO:0000256" key="4">
    <source>
        <dbReference type="PROSITE-ProRule" id="PRU00433"/>
    </source>
</evidence>
<evidence type="ECO:0000259" key="7">
    <source>
        <dbReference type="PROSITE" id="PS51007"/>
    </source>
</evidence>
<accession>A0A1M4XKZ9</accession>
<dbReference type="PANTHER" id="PTHR40394:SF2">
    <property type="entry name" value="QUINOL:CYTOCHROME C OXIDOREDUCTASE MEMBRANE PROTEIN"/>
    <property type="match status" value="1"/>
</dbReference>
<feature type="coiled-coil region" evidence="5">
    <location>
        <begin position="188"/>
        <end position="222"/>
    </location>
</feature>
<protein>
    <submittedName>
        <fullName evidence="8">Cytochrome c551/c552</fullName>
    </submittedName>
</protein>
<keyword evidence="3 4" id="KW-0408">Iron</keyword>
<dbReference type="OrthoDB" id="9796771at2"/>
<evidence type="ECO:0000256" key="1">
    <source>
        <dbReference type="ARBA" id="ARBA00022617"/>
    </source>
</evidence>
<feature type="region of interest" description="Disordered" evidence="6">
    <location>
        <begin position="324"/>
        <end position="366"/>
    </location>
</feature>
<dbReference type="Pfam" id="PF13442">
    <property type="entry name" value="Cytochrome_CBB3"/>
    <property type="match status" value="1"/>
</dbReference>
<feature type="compositionally biased region" description="Polar residues" evidence="6">
    <location>
        <begin position="251"/>
        <end position="265"/>
    </location>
</feature>
<dbReference type="PANTHER" id="PTHR40394">
    <property type="entry name" value="LIPOPROTEIN-RELATED"/>
    <property type="match status" value="1"/>
</dbReference>
<keyword evidence="2 4" id="KW-0479">Metal-binding</keyword>
<evidence type="ECO:0000313" key="9">
    <source>
        <dbReference type="Proteomes" id="UP000184041"/>
    </source>
</evidence>
<evidence type="ECO:0000256" key="3">
    <source>
        <dbReference type="ARBA" id="ARBA00023004"/>
    </source>
</evidence>
<dbReference type="EMBL" id="FQUS01000004">
    <property type="protein sequence ID" value="SHE94121.1"/>
    <property type="molecule type" value="Genomic_DNA"/>
</dbReference>
<dbReference type="PROSITE" id="PS51257">
    <property type="entry name" value="PROKAR_LIPOPROTEIN"/>
    <property type="match status" value="1"/>
</dbReference>
<evidence type="ECO:0000256" key="5">
    <source>
        <dbReference type="SAM" id="Coils"/>
    </source>
</evidence>
<feature type="compositionally biased region" description="Polar residues" evidence="6">
    <location>
        <begin position="344"/>
        <end position="366"/>
    </location>
</feature>
<dbReference type="Gene3D" id="1.10.760.10">
    <property type="entry name" value="Cytochrome c-like domain"/>
    <property type="match status" value="2"/>
</dbReference>
<sequence>MKATKYLFIAAVALPMILASCRGQISEKPPVHPNMNMDQQKRFEPQERNEFFDDNRAMRQPVEGTVARGNLKADKAYYQGINEDSSFVDEIPPELTKSFLYRGKDRYEVFCTPCHGIAGDGQGIIMTNNYGFVPAPSFHIDRLRNVSDGYIYSTIANGIRNMPSYAQQIPVKDRWAIVAYVRALQQSQNATEEEIRRYDVDIASMQEEYQQQQAALAEAEEAASQDEGGEVSVERGETIAADNACGACHSTDGSRTVGPTWQNLYGSERPLDDGSTVTADEEYLRESIVEPSAKIAEGFPPSMVPYDHLSDSEINSIIEYIKSLSDLEPPAEEDSESNEESASTGQPADTTMTAEASTQKKSLLVP</sequence>
<dbReference type="STRING" id="1194090.SAMN05443144_104153"/>
<dbReference type="GO" id="GO:0009055">
    <property type="term" value="F:electron transfer activity"/>
    <property type="evidence" value="ECO:0007669"/>
    <property type="project" value="InterPro"/>
</dbReference>
<proteinExistence type="predicted"/>
<gene>
    <name evidence="8" type="ORF">SAMN05443144_104153</name>
</gene>
<dbReference type="AlphaFoldDB" id="A0A1M4XKZ9"/>
<organism evidence="8 9">
    <name type="scientific">Fodinibius roseus</name>
    <dbReference type="NCBI Taxonomy" id="1194090"/>
    <lineage>
        <taxon>Bacteria</taxon>
        <taxon>Pseudomonadati</taxon>
        <taxon>Balneolota</taxon>
        <taxon>Balneolia</taxon>
        <taxon>Balneolales</taxon>
        <taxon>Balneolaceae</taxon>
        <taxon>Fodinibius</taxon>
    </lineage>
</organism>
<evidence type="ECO:0000256" key="6">
    <source>
        <dbReference type="SAM" id="MobiDB-lite"/>
    </source>
</evidence>
<dbReference type="InterPro" id="IPR009056">
    <property type="entry name" value="Cyt_c-like_dom"/>
</dbReference>
<feature type="domain" description="Cytochrome c" evidence="7">
    <location>
        <begin position="231"/>
        <end position="325"/>
    </location>
</feature>
<dbReference type="GO" id="GO:0046872">
    <property type="term" value="F:metal ion binding"/>
    <property type="evidence" value="ECO:0007669"/>
    <property type="project" value="UniProtKB-KW"/>
</dbReference>
<dbReference type="SUPFAM" id="SSF46626">
    <property type="entry name" value="Cytochrome c"/>
    <property type="match status" value="2"/>
</dbReference>
<name>A0A1M4XKZ9_9BACT</name>
<dbReference type="Pfam" id="PF00034">
    <property type="entry name" value="Cytochrom_C"/>
    <property type="match status" value="1"/>
</dbReference>
<dbReference type="Proteomes" id="UP000184041">
    <property type="component" value="Unassembled WGS sequence"/>
</dbReference>
<reference evidence="8 9" key="1">
    <citation type="submission" date="2016-11" db="EMBL/GenBank/DDBJ databases">
        <authorList>
            <person name="Jaros S."/>
            <person name="Januszkiewicz K."/>
            <person name="Wedrychowicz H."/>
        </authorList>
    </citation>
    <scope>NUCLEOTIDE SEQUENCE [LARGE SCALE GENOMIC DNA]</scope>
    <source>
        <strain evidence="8 9">DSM 21986</strain>
    </source>
</reference>
<dbReference type="RefSeq" id="WP_073060258.1">
    <property type="nucleotide sequence ID" value="NZ_FQUS01000004.1"/>
</dbReference>
<feature type="compositionally biased region" description="Acidic residues" evidence="6">
    <location>
        <begin position="329"/>
        <end position="339"/>
    </location>
</feature>
<dbReference type="GO" id="GO:0020037">
    <property type="term" value="F:heme binding"/>
    <property type="evidence" value="ECO:0007669"/>
    <property type="project" value="InterPro"/>
</dbReference>
<evidence type="ECO:0000313" key="8">
    <source>
        <dbReference type="EMBL" id="SHE94121.1"/>
    </source>
</evidence>
<keyword evidence="1 4" id="KW-0349">Heme</keyword>
<keyword evidence="5" id="KW-0175">Coiled coil</keyword>
<feature type="region of interest" description="Disordered" evidence="6">
    <location>
        <begin position="250"/>
        <end position="276"/>
    </location>
</feature>